<dbReference type="CDD" id="cd00158">
    <property type="entry name" value="RHOD"/>
    <property type="match status" value="1"/>
</dbReference>
<evidence type="ECO:0000313" key="3">
    <source>
        <dbReference type="EMBL" id="MCW6036364.1"/>
    </source>
</evidence>
<dbReference type="PANTHER" id="PTHR43031:SF17">
    <property type="entry name" value="SULFURTRANSFERASE YTWF-RELATED"/>
    <property type="match status" value="1"/>
</dbReference>
<feature type="domain" description="Rhodanese" evidence="2">
    <location>
        <begin position="80"/>
        <end position="172"/>
    </location>
</feature>
<organism evidence="3 4">
    <name type="scientific">Spirulina subsalsa FACHB-351</name>
    <dbReference type="NCBI Taxonomy" id="234711"/>
    <lineage>
        <taxon>Bacteria</taxon>
        <taxon>Bacillati</taxon>
        <taxon>Cyanobacteriota</taxon>
        <taxon>Cyanophyceae</taxon>
        <taxon>Spirulinales</taxon>
        <taxon>Spirulinaceae</taxon>
        <taxon>Spirulina</taxon>
    </lineage>
</organism>
<sequence length="174" mass="19389">MVSKHLGSKNWTKLLFGGLIMVIPLSLFYLAFNPLSLLFGNTSHAQLLAQLPPSLIQTKSPNSTLFEMTVQELKPLVDHQSKNFVLLDVRNRDEYDFAKLRDSVLIPLPEIKQGLGVEKLKKVLNGRPLIVYCRSGNRSAEALAILQKHGIQGTNLKGGILAWSQEIDPSVPQY</sequence>
<keyword evidence="4" id="KW-1185">Reference proteome</keyword>
<dbReference type="SMART" id="SM00450">
    <property type="entry name" value="RHOD"/>
    <property type="match status" value="1"/>
</dbReference>
<evidence type="ECO:0000259" key="2">
    <source>
        <dbReference type="PROSITE" id="PS50206"/>
    </source>
</evidence>
<keyword evidence="1" id="KW-1133">Transmembrane helix</keyword>
<dbReference type="InterPro" id="IPR050229">
    <property type="entry name" value="GlpE_sulfurtransferase"/>
</dbReference>
<dbReference type="Gene3D" id="3.40.250.10">
    <property type="entry name" value="Rhodanese-like domain"/>
    <property type="match status" value="1"/>
</dbReference>
<dbReference type="Proteomes" id="UP001526426">
    <property type="component" value="Unassembled WGS sequence"/>
</dbReference>
<reference evidence="3 4" key="1">
    <citation type="submission" date="2021-08" db="EMBL/GenBank/DDBJ databases">
        <title>Draft genome sequence of Spirulina subsalsa with high tolerance to salinity and hype-accumulation of phycocyanin.</title>
        <authorList>
            <person name="Pei H."/>
            <person name="Jiang L."/>
        </authorList>
    </citation>
    <scope>NUCLEOTIDE SEQUENCE [LARGE SCALE GENOMIC DNA]</scope>
    <source>
        <strain evidence="3 4">FACHB-351</strain>
    </source>
</reference>
<dbReference type="PANTHER" id="PTHR43031">
    <property type="entry name" value="FAD-DEPENDENT OXIDOREDUCTASE"/>
    <property type="match status" value="1"/>
</dbReference>
<protein>
    <submittedName>
        <fullName evidence="3">Rhodanese</fullName>
    </submittedName>
</protein>
<accession>A0ABT3L4D9</accession>
<proteinExistence type="predicted"/>
<dbReference type="InterPro" id="IPR001763">
    <property type="entry name" value="Rhodanese-like_dom"/>
</dbReference>
<dbReference type="EMBL" id="JAIHOM010000034">
    <property type="protein sequence ID" value="MCW6036364.1"/>
    <property type="molecule type" value="Genomic_DNA"/>
</dbReference>
<name>A0ABT3L4D9_9CYAN</name>
<evidence type="ECO:0000256" key="1">
    <source>
        <dbReference type="SAM" id="Phobius"/>
    </source>
</evidence>
<keyword evidence="1" id="KW-0812">Transmembrane</keyword>
<dbReference type="Pfam" id="PF00581">
    <property type="entry name" value="Rhodanese"/>
    <property type="match status" value="1"/>
</dbReference>
<dbReference type="PROSITE" id="PS50206">
    <property type="entry name" value="RHODANESE_3"/>
    <property type="match status" value="1"/>
</dbReference>
<feature type="transmembrane region" description="Helical" evidence="1">
    <location>
        <begin position="12"/>
        <end position="32"/>
    </location>
</feature>
<comment type="caution">
    <text evidence="3">The sequence shown here is derived from an EMBL/GenBank/DDBJ whole genome shotgun (WGS) entry which is preliminary data.</text>
</comment>
<dbReference type="InterPro" id="IPR036873">
    <property type="entry name" value="Rhodanese-like_dom_sf"/>
</dbReference>
<gene>
    <name evidence="3" type="ORF">K4A83_08780</name>
</gene>
<dbReference type="SUPFAM" id="SSF52821">
    <property type="entry name" value="Rhodanese/Cell cycle control phosphatase"/>
    <property type="match status" value="1"/>
</dbReference>
<evidence type="ECO:0000313" key="4">
    <source>
        <dbReference type="Proteomes" id="UP001526426"/>
    </source>
</evidence>
<keyword evidence="1" id="KW-0472">Membrane</keyword>